<sequence>MLKLVFYVLGYGGVFHGVDRYLCRRKGVCSPYKPSVVAVAPHYGDFIVFTSMCKSESGDHGRRRWVNSSLVGASLSSSSLDLWNWAVYILGLTWALGTLS</sequence>
<gene>
    <name evidence="1" type="ORF">OIU84_018737</name>
</gene>
<dbReference type="Proteomes" id="UP001162972">
    <property type="component" value="Chromosome 10"/>
</dbReference>
<organism evidence="1 2">
    <name type="scientific">Salix udensis</name>
    <dbReference type="NCBI Taxonomy" id="889485"/>
    <lineage>
        <taxon>Eukaryota</taxon>
        <taxon>Viridiplantae</taxon>
        <taxon>Streptophyta</taxon>
        <taxon>Embryophyta</taxon>
        <taxon>Tracheophyta</taxon>
        <taxon>Spermatophyta</taxon>
        <taxon>Magnoliopsida</taxon>
        <taxon>eudicotyledons</taxon>
        <taxon>Gunneridae</taxon>
        <taxon>Pentapetalae</taxon>
        <taxon>rosids</taxon>
        <taxon>fabids</taxon>
        <taxon>Malpighiales</taxon>
        <taxon>Salicaceae</taxon>
        <taxon>Saliceae</taxon>
        <taxon>Salix</taxon>
    </lineage>
</organism>
<keyword evidence="2" id="KW-1185">Reference proteome</keyword>
<evidence type="ECO:0000313" key="2">
    <source>
        <dbReference type="Proteomes" id="UP001162972"/>
    </source>
</evidence>
<comment type="caution">
    <text evidence="1">The sequence shown here is derived from an EMBL/GenBank/DDBJ whole genome shotgun (WGS) entry which is preliminary data.</text>
</comment>
<evidence type="ECO:0000313" key="1">
    <source>
        <dbReference type="EMBL" id="KAJ6431305.1"/>
    </source>
</evidence>
<reference evidence="1 2" key="1">
    <citation type="journal article" date="2023" name="Int. J. Mol. Sci.">
        <title>De Novo Assembly and Annotation of 11 Diverse Shrub Willow (Salix) Genomes Reveals Novel Gene Organization in Sex-Linked Regions.</title>
        <authorList>
            <person name="Hyden B."/>
            <person name="Feng K."/>
            <person name="Yates T.B."/>
            <person name="Jawdy S."/>
            <person name="Cereghino C."/>
            <person name="Smart L.B."/>
            <person name="Muchero W."/>
        </authorList>
    </citation>
    <scope>NUCLEOTIDE SEQUENCE [LARGE SCALE GENOMIC DNA]</scope>
    <source>
        <tissue evidence="1">Shoot tip</tissue>
    </source>
</reference>
<protein>
    <submittedName>
        <fullName evidence="1">Uncharacterized protein</fullName>
    </submittedName>
</protein>
<accession>A0AAD6PJG1</accession>
<proteinExistence type="predicted"/>
<dbReference type="AlphaFoldDB" id="A0AAD6PJG1"/>
<name>A0AAD6PJG1_9ROSI</name>
<dbReference type="EMBL" id="JAPFFJ010000003">
    <property type="protein sequence ID" value="KAJ6431305.1"/>
    <property type="molecule type" value="Genomic_DNA"/>
</dbReference>